<dbReference type="Gene3D" id="1.25.40.370">
    <property type="match status" value="1"/>
</dbReference>
<dbReference type="SMART" id="SM00320">
    <property type="entry name" value="WD40"/>
    <property type="match status" value="2"/>
</dbReference>
<dbReference type="InterPro" id="IPR015943">
    <property type="entry name" value="WD40/YVTN_repeat-like_dom_sf"/>
</dbReference>
<dbReference type="PROSITE" id="PS50294">
    <property type="entry name" value="WD_REPEATS_REGION"/>
    <property type="match status" value="1"/>
</dbReference>
<comment type="caution">
    <text evidence="2">The sequence shown here is derived from an EMBL/GenBank/DDBJ whole genome shotgun (WGS) entry which is preliminary data.</text>
</comment>
<dbReference type="InterPro" id="IPR011044">
    <property type="entry name" value="Quino_amine_DH_bsu"/>
</dbReference>
<evidence type="ECO:0000313" key="2">
    <source>
        <dbReference type="EMBL" id="REJ41884.1"/>
    </source>
</evidence>
<dbReference type="EMBL" id="QQWC01000003">
    <property type="protein sequence ID" value="REJ41884.1"/>
    <property type="molecule type" value="Genomic_DNA"/>
</dbReference>
<dbReference type="PANTHER" id="PTHR19871">
    <property type="entry name" value="BETA TRANSDUCIN-RELATED PROTEIN"/>
    <property type="match status" value="1"/>
</dbReference>
<evidence type="ECO:0000313" key="3">
    <source>
        <dbReference type="Proteomes" id="UP000256873"/>
    </source>
</evidence>
<dbReference type="InterPro" id="IPR052752">
    <property type="entry name" value="NACHT-WD_repeat"/>
</dbReference>
<dbReference type="PANTHER" id="PTHR19871:SF14">
    <property type="entry name" value="DUF4062 DOMAIN-CONTAINING PROTEIN"/>
    <property type="match status" value="1"/>
</dbReference>
<name>A0A3E0L3C3_9CHRO</name>
<dbReference type="AlphaFoldDB" id="A0A3E0L3C3"/>
<keyword evidence="1" id="KW-0853">WD repeat</keyword>
<dbReference type="Proteomes" id="UP000256873">
    <property type="component" value="Unassembled WGS sequence"/>
</dbReference>
<accession>A0A3E0L3C3</accession>
<feature type="repeat" description="WD" evidence="1">
    <location>
        <begin position="541"/>
        <end position="561"/>
    </location>
</feature>
<dbReference type="InterPro" id="IPR001680">
    <property type="entry name" value="WD40_rpt"/>
</dbReference>
<protein>
    <submittedName>
        <fullName evidence="2">Uncharacterized protein</fullName>
    </submittedName>
</protein>
<dbReference type="SUPFAM" id="SSF50969">
    <property type="entry name" value="YVTN repeat-like/Quinoprotein amine dehydrogenase"/>
    <property type="match status" value="1"/>
</dbReference>
<organism evidence="2 3">
    <name type="scientific">Microcystis flos-aquae TF09</name>
    <dbReference type="NCBI Taxonomy" id="2060473"/>
    <lineage>
        <taxon>Bacteria</taxon>
        <taxon>Bacillati</taxon>
        <taxon>Cyanobacteriota</taxon>
        <taxon>Cyanophyceae</taxon>
        <taxon>Oscillatoriophycideae</taxon>
        <taxon>Chroococcales</taxon>
        <taxon>Microcystaceae</taxon>
        <taxon>Microcystis</taxon>
    </lineage>
</organism>
<gene>
    <name evidence="2" type="ORF">DWQ54_13255</name>
</gene>
<reference evidence="2 3" key="1">
    <citation type="submission" date="2017-10" db="EMBL/GenBank/DDBJ databases">
        <title>A large-scale comparative metagenomic study reveals the eutrophication-driven functional interactions in six Microcystis-epibionts communities.</title>
        <authorList>
            <person name="Li Q."/>
            <person name="Lin F."/>
        </authorList>
    </citation>
    <scope>NUCLEOTIDE SEQUENCE [LARGE SCALE GENOMIC DNA]</scope>
    <source>
        <strain evidence="2">TF09</strain>
    </source>
</reference>
<sequence>MSNLKEYLSSQNSIEQKDFFEIIRNYVNGSDTSENRQSLYEILTNLEFLDAKLSILDVAQLIEDYRLVLESKLSFSDSQRQVLDLISKAISQLSNVLEYDKNQLPGQLLGKLSNLDKSAFEPFLEQIKDWDDYPWLKPLKVNILSPKDSLIRTLAGGNYFQAMAISQDGTFAVTTGYGDGLIKQWDLKTGKLLKTLEIQETYKKLRELLIDLSSRRDYTEENVKSITEEEMIKKITFAVIAISPDGNWLATGSSFSERLYSHNASSESIYSRTASIEPEDTIFELWNLEEEKSVLCFGAGFKDRINSIALSYNAKYAVIGNVYGFSLVDIDGLLNNYQYLNDAWINIRSDMEASGYVGSELEGINAVAISDDNHWMFAGNNKFIKIWDLYKGRLHLIIPLESIDISGIHFIKFNANYQLIFSSIHSVLYQISLENQLKENLLNRIEIEKLSQSLEKIFNDHDLYLPYKYGHGHKYRYIRNESNIFQLDFYPRSAFNFYEFFIKFIYNLVRNVTYFILKRRVLPIKKLATKTPDNVILRDITPDGKLSISPSNDGGIELWNL</sequence>
<evidence type="ECO:0000256" key="1">
    <source>
        <dbReference type="PROSITE-ProRule" id="PRU00221"/>
    </source>
</evidence>
<dbReference type="Gene3D" id="2.130.10.10">
    <property type="entry name" value="YVTN repeat-like/Quinoprotein amine dehydrogenase"/>
    <property type="match status" value="2"/>
</dbReference>
<dbReference type="Pfam" id="PF00400">
    <property type="entry name" value="WD40"/>
    <property type="match status" value="2"/>
</dbReference>
<dbReference type="PROSITE" id="PS50082">
    <property type="entry name" value="WD_REPEATS_2"/>
    <property type="match status" value="1"/>
</dbReference>
<proteinExistence type="predicted"/>